<keyword evidence="5" id="KW-0732">Signal</keyword>
<dbReference type="Proteomes" id="UP000000844">
    <property type="component" value="Chromosome"/>
</dbReference>
<dbReference type="CDD" id="cd00190">
    <property type="entry name" value="Tryp_SPc"/>
    <property type="match status" value="1"/>
</dbReference>
<dbReference type="MEROPS" id="S01.168"/>
<evidence type="ECO:0000256" key="5">
    <source>
        <dbReference type="SAM" id="SignalP"/>
    </source>
</evidence>
<dbReference type="OrthoDB" id="5243523at2"/>
<dbReference type="GO" id="GO:0006508">
    <property type="term" value="P:proteolysis"/>
    <property type="evidence" value="ECO:0007669"/>
    <property type="project" value="UniProtKB-KW"/>
</dbReference>
<dbReference type="SMART" id="SM00089">
    <property type="entry name" value="PKD"/>
    <property type="match status" value="2"/>
</dbReference>
<dbReference type="SMART" id="SM00020">
    <property type="entry name" value="Tryp_SPc"/>
    <property type="match status" value="1"/>
</dbReference>
<dbReference type="PRINTS" id="PR00722">
    <property type="entry name" value="CHYMOTRYPSIN"/>
</dbReference>
<evidence type="ECO:0000313" key="8">
    <source>
        <dbReference type="EMBL" id="ADD44884.1"/>
    </source>
</evidence>
<evidence type="ECO:0000259" key="6">
    <source>
        <dbReference type="PROSITE" id="PS50093"/>
    </source>
</evidence>
<dbReference type="GO" id="GO:0005975">
    <property type="term" value="P:carbohydrate metabolic process"/>
    <property type="evidence" value="ECO:0007669"/>
    <property type="project" value="UniProtKB-ARBA"/>
</dbReference>
<dbReference type="Gene3D" id="2.40.10.10">
    <property type="entry name" value="Trypsin-like serine proteases"/>
    <property type="match status" value="1"/>
</dbReference>
<evidence type="ECO:0000256" key="1">
    <source>
        <dbReference type="ARBA" id="ARBA00007664"/>
    </source>
</evidence>
<evidence type="ECO:0000259" key="7">
    <source>
        <dbReference type="PROSITE" id="PS50240"/>
    </source>
</evidence>
<keyword evidence="3" id="KW-0720">Serine protease</keyword>
<comment type="similarity">
    <text evidence="1">Belongs to the peptidase S1 family.</text>
</comment>
<dbReference type="SUPFAM" id="SSF50494">
    <property type="entry name" value="Trypsin-like serine proteases"/>
    <property type="match status" value="1"/>
</dbReference>
<feature type="region of interest" description="Disordered" evidence="4">
    <location>
        <begin position="287"/>
        <end position="317"/>
    </location>
</feature>
<dbReference type="PANTHER" id="PTHR24276">
    <property type="entry name" value="POLYSERASE-RELATED"/>
    <property type="match status" value="1"/>
</dbReference>
<dbReference type="InterPro" id="IPR001254">
    <property type="entry name" value="Trypsin_dom"/>
</dbReference>
<dbReference type="InterPro" id="IPR009003">
    <property type="entry name" value="Peptidase_S1_PA"/>
</dbReference>
<dbReference type="PROSITE" id="PS00134">
    <property type="entry name" value="TRYPSIN_HIS"/>
    <property type="match status" value="1"/>
</dbReference>
<dbReference type="eggNOG" id="COG5640">
    <property type="taxonomic scope" value="Bacteria"/>
</dbReference>
<dbReference type="InterPro" id="IPR013783">
    <property type="entry name" value="Ig-like_fold"/>
</dbReference>
<feature type="compositionally biased region" description="Polar residues" evidence="4">
    <location>
        <begin position="291"/>
        <end position="317"/>
    </location>
</feature>
<feature type="chain" id="PRO_5003049725" evidence="5">
    <location>
        <begin position="28"/>
        <end position="467"/>
    </location>
</feature>
<dbReference type="HOGENOM" id="CLU_561004_0_0_11"/>
<dbReference type="Gene3D" id="2.60.40.10">
    <property type="entry name" value="Immunoglobulins"/>
    <property type="match status" value="2"/>
</dbReference>
<dbReference type="AlphaFoldDB" id="D3QBZ5"/>
<dbReference type="PROSITE" id="PS50093">
    <property type="entry name" value="PKD"/>
    <property type="match status" value="1"/>
</dbReference>
<evidence type="ECO:0000256" key="2">
    <source>
        <dbReference type="ARBA" id="ARBA00023157"/>
    </source>
</evidence>
<dbReference type="InterPro" id="IPR035986">
    <property type="entry name" value="PKD_dom_sf"/>
</dbReference>
<protein>
    <submittedName>
        <fullName evidence="8">Peptidase S1 and S6 chymotrypsin/Hap</fullName>
    </submittedName>
</protein>
<dbReference type="GO" id="GO:0004252">
    <property type="term" value="F:serine-type endopeptidase activity"/>
    <property type="evidence" value="ECO:0007669"/>
    <property type="project" value="InterPro"/>
</dbReference>
<dbReference type="PANTHER" id="PTHR24276:SF98">
    <property type="entry name" value="FI18310P1-RELATED"/>
    <property type="match status" value="1"/>
</dbReference>
<keyword evidence="3" id="KW-0378">Hydrolase</keyword>
<feature type="signal peptide" evidence="5">
    <location>
        <begin position="1"/>
        <end position="27"/>
    </location>
</feature>
<dbReference type="RefSeq" id="WP_013020455.1">
    <property type="nucleotide sequence ID" value="NC_013947.1"/>
</dbReference>
<dbReference type="InterPro" id="IPR001314">
    <property type="entry name" value="Peptidase_S1A"/>
</dbReference>
<dbReference type="InterPro" id="IPR000601">
    <property type="entry name" value="PKD_dom"/>
</dbReference>
<reference evidence="8 9" key="1">
    <citation type="journal article" date="2009" name="Stand. Genomic Sci.">
        <title>Complete genome sequence of Stackebrandtia nassauensis type strain (LLR-40K-21).</title>
        <authorList>
            <person name="Munk C."/>
            <person name="Lapidus A."/>
            <person name="Copeland A."/>
            <person name="Jando M."/>
            <person name="Mayilraj S."/>
            <person name="Glavina Del Rio T."/>
            <person name="Nolan M."/>
            <person name="Chen F."/>
            <person name="Lucas S."/>
            <person name="Tice H."/>
            <person name="Cheng J.F."/>
            <person name="Han C."/>
            <person name="Detter J.C."/>
            <person name="Bruce D."/>
            <person name="Goodwin L."/>
            <person name="Chain P."/>
            <person name="Pitluck S."/>
            <person name="Goker M."/>
            <person name="Ovchinikova G."/>
            <person name="Pati A."/>
            <person name="Ivanova N."/>
            <person name="Mavromatis K."/>
            <person name="Chen A."/>
            <person name="Palaniappan K."/>
            <person name="Land M."/>
            <person name="Hauser L."/>
            <person name="Chang Y.J."/>
            <person name="Jeffries C.D."/>
            <person name="Bristow J."/>
            <person name="Eisen J.A."/>
            <person name="Markowitz V."/>
            <person name="Hugenholtz P."/>
            <person name="Kyrpides N.C."/>
            <person name="Klenk H.P."/>
        </authorList>
    </citation>
    <scope>NUCLEOTIDE SEQUENCE [LARGE SCALE GENOMIC DNA]</scope>
    <source>
        <strain evidence="9">DSM 44728 / CIP 108903 / NRRL B-16338 / NBRC 102104 / LLR-40K-21</strain>
    </source>
</reference>
<feature type="domain" description="Peptidase S1" evidence="7">
    <location>
        <begin position="50"/>
        <end position="282"/>
    </location>
</feature>
<dbReference type="eggNOG" id="COG3291">
    <property type="taxonomic scope" value="Bacteria"/>
</dbReference>
<dbReference type="InterPro" id="IPR018114">
    <property type="entry name" value="TRYPSIN_HIS"/>
</dbReference>
<dbReference type="InterPro" id="IPR043504">
    <property type="entry name" value="Peptidase_S1_PA_chymotrypsin"/>
</dbReference>
<dbReference type="KEGG" id="sna:Snas_5250"/>
<dbReference type="EMBL" id="CP001778">
    <property type="protein sequence ID" value="ADD44884.1"/>
    <property type="molecule type" value="Genomic_DNA"/>
</dbReference>
<keyword evidence="9" id="KW-1185">Reference proteome</keyword>
<dbReference type="InterPro" id="IPR022409">
    <property type="entry name" value="PKD/Chitinase_dom"/>
</dbReference>
<dbReference type="InterPro" id="IPR050430">
    <property type="entry name" value="Peptidase_S1"/>
</dbReference>
<evidence type="ECO:0000313" key="9">
    <source>
        <dbReference type="Proteomes" id="UP000000844"/>
    </source>
</evidence>
<dbReference type="Pfam" id="PF18911">
    <property type="entry name" value="PKD_4"/>
    <property type="match status" value="1"/>
</dbReference>
<dbReference type="InterPro" id="IPR033116">
    <property type="entry name" value="TRYPSIN_SER"/>
</dbReference>
<name>D3QBZ5_STANL</name>
<accession>D3QBZ5</accession>
<dbReference type="SUPFAM" id="SSF49299">
    <property type="entry name" value="PKD domain"/>
    <property type="match status" value="1"/>
</dbReference>
<evidence type="ECO:0000256" key="3">
    <source>
        <dbReference type="RuleBase" id="RU363034"/>
    </source>
</evidence>
<organism evidence="8 9">
    <name type="scientific">Stackebrandtia nassauensis (strain DSM 44728 / CIP 108903 / NRRL B-16338 / NBRC 102104 / LLR-40K-21)</name>
    <dbReference type="NCBI Taxonomy" id="446470"/>
    <lineage>
        <taxon>Bacteria</taxon>
        <taxon>Bacillati</taxon>
        <taxon>Actinomycetota</taxon>
        <taxon>Actinomycetes</taxon>
        <taxon>Glycomycetales</taxon>
        <taxon>Glycomycetaceae</taxon>
        <taxon>Stackebrandtia</taxon>
    </lineage>
</organism>
<evidence type="ECO:0000256" key="4">
    <source>
        <dbReference type="SAM" id="MobiDB-lite"/>
    </source>
</evidence>
<dbReference type="CDD" id="cd00146">
    <property type="entry name" value="PKD"/>
    <property type="match status" value="1"/>
</dbReference>
<keyword evidence="2" id="KW-1015">Disulfide bond</keyword>
<feature type="region of interest" description="Disordered" evidence="4">
    <location>
        <begin position="24"/>
        <end position="46"/>
    </location>
</feature>
<gene>
    <name evidence="8" type="ordered locus">Snas_5250</name>
</gene>
<dbReference type="STRING" id="446470.Snas_5250"/>
<dbReference type="PROSITE" id="PS00135">
    <property type="entry name" value="TRYPSIN_SER"/>
    <property type="match status" value="1"/>
</dbReference>
<dbReference type="PROSITE" id="PS50240">
    <property type="entry name" value="TRYPSIN_DOM"/>
    <property type="match status" value="1"/>
</dbReference>
<keyword evidence="3" id="KW-0645">Protease</keyword>
<sequence>MRIARAVAVVAAATLLLSAPLAGTASADPPKSKAANPTDELRPDDVGTDIVNGELASYTERPSLITGLRVGGGGPQGSSCTASVVGKRQILTAAHCMIDVGGAKSYLYGDDDLSSAGDEKWKSPVTKFTPHPDYGGSGGWRTGYDVAIVEVADDIPVPESDWAKFATSADADLSQPGRDSLTYGWGKTAANGTMGRLKKTTLPINDADSCQVFDVTVNPELMICAGYDDGRTGICSGDSGGPLIVDGVVIGITSWGASACDRYSIFARLTNAMGDWAHEQLQAPAEDDFSVSLSPDSATVEPGQSTETTVSTKVSRGSAQDVSLTATGLPDGAEATFSPSAIRSGESAKLSVSTSSDTPQGTHRITVTADGAKVDRTAVFTLQVGEDGEGPTADFTAQCFSGPGVCFFNGQGSKGEIASYRWTFGDGGTGQGQLVHHWYAAAGQYRVTLTVTDSRGGSHSTTKTITV</sequence>
<dbReference type="Pfam" id="PF00089">
    <property type="entry name" value="Trypsin"/>
    <property type="match status" value="1"/>
</dbReference>
<feature type="domain" description="PKD" evidence="6">
    <location>
        <begin position="408"/>
        <end position="467"/>
    </location>
</feature>
<proteinExistence type="inferred from homology"/>